<dbReference type="KEGG" id="nei:BG910_04195"/>
<reference evidence="1 2" key="1">
    <citation type="submission" date="2017-06" db="EMBL/GenBank/DDBJ databases">
        <title>Neisseria chenwenguii sp. nov., isolated from the intestinal contents of Tibetan Plateau Pika in Yushu, Qinghai Province, China.</title>
        <authorList>
            <person name="Zhang G."/>
        </authorList>
    </citation>
    <scope>NUCLEOTIDE SEQUENCE [LARGE SCALE GENOMIC DNA]</scope>
    <source>
        <strain evidence="1 2">10023</strain>
    </source>
</reference>
<keyword evidence="2" id="KW-1185">Reference proteome</keyword>
<organism evidence="1 2">
    <name type="scientific">Neisseria chenwenguii</name>
    <dbReference type="NCBI Taxonomy" id="1853278"/>
    <lineage>
        <taxon>Bacteria</taxon>
        <taxon>Pseudomonadati</taxon>
        <taxon>Pseudomonadota</taxon>
        <taxon>Betaproteobacteria</taxon>
        <taxon>Neisseriales</taxon>
        <taxon>Neisseriaceae</taxon>
        <taxon>Neisseria</taxon>
    </lineage>
</organism>
<sequence>MQIRKTLAEISAMFAKQSGKTITFMQTAPDKIRARYLADLDLTLAGHGGDYLLFDYHLGWGAALLAKTVGGIFGSIRTKKLTVDTAKQTVRLNLAAFAEFRPALETRRIAAARIEDGILTVDLADD</sequence>
<evidence type="ECO:0000313" key="1">
    <source>
        <dbReference type="EMBL" id="ASK27051.1"/>
    </source>
</evidence>
<dbReference type="RefSeq" id="WP_089035768.1">
    <property type="nucleotide sequence ID" value="NZ_CP022278.1"/>
</dbReference>
<dbReference type="EMBL" id="CP022278">
    <property type="protein sequence ID" value="ASK27051.1"/>
    <property type="molecule type" value="Genomic_DNA"/>
</dbReference>
<dbReference type="AlphaFoldDB" id="A0A220S0P8"/>
<proteinExistence type="predicted"/>
<name>A0A220S0P8_9NEIS</name>
<accession>A0A220S0P8</accession>
<dbReference type="Proteomes" id="UP000198238">
    <property type="component" value="Chromosome"/>
</dbReference>
<protein>
    <submittedName>
        <fullName evidence="1">Uncharacterized protein</fullName>
    </submittedName>
</protein>
<evidence type="ECO:0000313" key="2">
    <source>
        <dbReference type="Proteomes" id="UP000198238"/>
    </source>
</evidence>
<gene>
    <name evidence="1" type="ORF">BG910_04195</name>
</gene>